<dbReference type="EMBL" id="BAABME010015022">
    <property type="protein sequence ID" value="GAA0138964.1"/>
    <property type="molecule type" value="Genomic_DNA"/>
</dbReference>
<name>A0AAV3NII9_LITER</name>
<proteinExistence type="predicted"/>
<comment type="caution">
    <text evidence="1">The sequence shown here is derived from an EMBL/GenBank/DDBJ whole genome shotgun (WGS) entry which is preliminary data.</text>
</comment>
<organism evidence="1 2">
    <name type="scientific">Lithospermum erythrorhizon</name>
    <name type="common">Purple gromwell</name>
    <name type="synonym">Lithospermum officinale var. erythrorhizon</name>
    <dbReference type="NCBI Taxonomy" id="34254"/>
    <lineage>
        <taxon>Eukaryota</taxon>
        <taxon>Viridiplantae</taxon>
        <taxon>Streptophyta</taxon>
        <taxon>Embryophyta</taxon>
        <taxon>Tracheophyta</taxon>
        <taxon>Spermatophyta</taxon>
        <taxon>Magnoliopsida</taxon>
        <taxon>eudicotyledons</taxon>
        <taxon>Gunneridae</taxon>
        <taxon>Pentapetalae</taxon>
        <taxon>asterids</taxon>
        <taxon>lamiids</taxon>
        <taxon>Boraginales</taxon>
        <taxon>Boraginaceae</taxon>
        <taxon>Boraginoideae</taxon>
        <taxon>Lithospermeae</taxon>
        <taxon>Lithospermum</taxon>
    </lineage>
</organism>
<protein>
    <submittedName>
        <fullName evidence="1">Uncharacterized protein</fullName>
    </submittedName>
</protein>
<gene>
    <name evidence="1" type="ORF">LIER_35007</name>
</gene>
<sequence>MLDNLEATHVNWTPYGESNHSHVRVINAMHGVGIQVPAVNPASLHSADAHTLQALRGTVTPLMDIVADDGVELPQEMRDGLKTMHALLFRR</sequence>
<keyword evidence="2" id="KW-1185">Reference proteome</keyword>
<evidence type="ECO:0000313" key="2">
    <source>
        <dbReference type="Proteomes" id="UP001454036"/>
    </source>
</evidence>
<accession>A0AAV3NII9</accession>
<reference evidence="1 2" key="1">
    <citation type="submission" date="2024-01" db="EMBL/GenBank/DDBJ databases">
        <title>The complete chloroplast genome sequence of Lithospermum erythrorhizon: insights into the phylogenetic relationship among Boraginaceae species and the maternal lineages of purple gromwells.</title>
        <authorList>
            <person name="Okada T."/>
            <person name="Watanabe K."/>
        </authorList>
    </citation>
    <scope>NUCLEOTIDE SEQUENCE [LARGE SCALE GENOMIC DNA]</scope>
</reference>
<dbReference type="AlphaFoldDB" id="A0AAV3NII9"/>
<dbReference type="Proteomes" id="UP001454036">
    <property type="component" value="Unassembled WGS sequence"/>
</dbReference>
<evidence type="ECO:0000313" key="1">
    <source>
        <dbReference type="EMBL" id="GAA0138964.1"/>
    </source>
</evidence>